<gene>
    <name evidence="2" type="ORF">DJ013_17625</name>
</gene>
<dbReference type="AlphaFoldDB" id="A0A2Z4GEW3"/>
<keyword evidence="3" id="KW-1185">Reference proteome</keyword>
<dbReference type="RefSeq" id="WP_111373260.1">
    <property type="nucleotide sequence ID" value="NZ_CP029480.1"/>
</dbReference>
<dbReference type="InterPro" id="IPR036291">
    <property type="entry name" value="NAD(P)-bd_dom_sf"/>
</dbReference>
<dbReference type="InterPro" id="IPR002347">
    <property type="entry name" value="SDR_fam"/>
</dbReference>
<dbReference type="PANTHER" id="PTHR42879">
    <property type="entry name" value="3-OXOACYL-(ACYL-CARRIER-PROTEIN) REDUCTASE"/>
    <property type="match status" value="1"/>
</dbReference>
<dbReference type="Proteomes" id="UP000249873">
    <property type="component" value="Chromosome"/>
</dbReference>
<evidence type="ECO:0000313" key="2">
    <source>
        <dbReference type="EMBL" id="AWV99892.1"/>
    </source>
</evidence>
<evidence type="ECO:0000256" key="1">
    <source>
        <dbReference type="ARBA" id="ARBA00006484"/>
    </source>
</evidence>
<dbReference type="PRINTS" id="PR00081">
    <property type="entry name" value="GDHRDH"/>
</dbReference>
<dbReference type="NCBIfam" id="NF005559">
    <property type="entry name" value="PRK07231.1"/>
    <property type="match status" value="1"/>
</dbReference>
<dbReference type="Pfam" id="PF13561">
    <property type="entry name" value="adh_short_C2"/>
    <property type="match status" value="1"/>
</dbReference>
<dbReference type="SUPFAM" id="SSF51735">
    <property type="entry name" value="NAD(P)-binding Rossmann-fold domains"/>
    <property type="match status" value="1"/>
</dbReference>
<dbReference type="PANTHER" id="PTHR42879:SF2">
    <property type="entry name" value="3-OXOACYL-[ACYL-CARRIER-PROTEIN] REDUCTASE FABG"/>
    <property type="match status" value="1"/>
</dbReference>
<proteinExistence type="inferred from homology"/>
<accession>A0A2Z4GEW3</accession>
<dbReference type="Gene3D" id="3.40.50.720">
    <property type="entry name" value="NAD(P)-binding Rossmann-like Domain"/>
    <property type="match status" value="1"/>
</dbReference>
<dbReference type="PROSITE" id="PS00061">
    <property type="entry name" value="ADH_SHORT"/>
    <property type="match status" value="1"/>
</dbReference>
<dbReference type="GO" id="GO:0032787">
    <property type="term" value="P:monocarboxylic acid metabolic process"/>
    <property type="evidence" value="ECO:0007669"/>
    <property type="project" value="UniProtKB-ARBA"/>
</dbReference>
<dbReference type="FunFam" id="3.40.50.720:FF:000084">
    <property type="entry name" value="Short-chain dehydrogenase reductase"/>
    <property type="match status" value="1"/>
</dbReference>
<reference evidence="2 3" key="1">
    <citation type="submission" date="2018-05" db="EMBL/GenBank/DDBJ databases">
        <title>Complete genome sequence of Arcticibacterium luteifluviistationis SM1504T, a cytophagaceae bacterium isolated from Arctic surface seawater.</title>
        <authorList>
            <person name="Li Y."/>
            <person name="Qin Q.-L."/>
        </authorList>
    </citation>
    <scope>NUCLEOTIDE SEQUENCE [LARGE SCALE GENOMIC DNA]</scope>
    <source>
        <strain evidence="2 3">SM1504</strain>
    </source>
</reference>
<protein>
    <submittedName>
        <fullName evidence="2">Short-chain dehydrogenase</fullName>
    </submittedName>
</protein>
<dbReference type="InterPro" id="IPR050259">
    <property type="entry name" value="SDR"/>
</dbReference>
<sequence length="258" mass="27773">MFRLDKKVAIVTGGASGIGLEISRSFAKQGATVHIFELNMDLAEREADLIIASGGTAYCHKVDVSKQSDVQKTIDKIKIVSPIDILVNNAGIAHIGTVETTTEEDLDKIYAINIKGVYNCIHCIIPHFKENGGGVIINMASVAASVGLVDRFAYSISKGAIKTMTLQVAKDYVSNNIRCNSISPARIHTPFVDGFIKNKYPDKQEEVFDELSKTQPIGRMGKTSEVAALAVYLASNDAAFATGTDYPIDGGFITLNTP</sequence>
<organism evidence="2 3">
    <name type="scientific">Arcticibacterium luteifluviistationis</name>
    <dbReference type="NCBI Taxonomy" id="1784714"/>
    <lineage>
        <taxon>Bacteria</taxon>
        <taxon>Pseudomonadati</taxon>
        <taxon>Bacteroidota</taxon>
        <taxon>Cytophagia</taxon>
        <taxon>Cytophagales</taxon>
        <taxon>Leadbetterellaceae</taxon>
        <taxon>Arcticibacterium</taxon>
    </lineage>
</organism>
<name>A0A2Z4GEW3_9BACT</name>
<comment type="similarity">
    <text evidence="1">Belongs to the short-chain dehydrogenases/reductases (SDR) family.</text>
</comment>
<dbReference type="CDD" id="cd05233">
    <property type="entry name" value="SDR_c"/>
    <property type="match status" value="1"/>
</dbReference>
<evidence type="ECO:0000313" key="3">
    <source>
        <dbReference type="Proteomes" id="UP000249873"/>
    </source>
</evidence>
<dbReference type="OrthoDB" id="9788235at2"/>
<dbReference type="InterPro" id="IPR020904">
    <property type="entry name" value="Sc_DH/Rdtase_CS"/>
</dbReference>
<dbReference type="KEGG" id="als:DJ013_17625"/>
<dbReference type="PRINTS" id="PR00080">
    <property type="entry name" value="SDRFAMILY"/>
</dbReference>
<dbReference type="EMBL" id="CP029480">
    <property type="protein sequence ID" value="AWV99892.1"/>
    <property type="molecule type" value="Genomic_DNA"/>
</dbReference>